<proteinExistence type="predicted"/>
<accession>A0A833VDM9</accession>
<name>A0A833VDM9_9POAL</name>
<dbReference type="EMBL" id="SWLB01000009">
    <property type="protein sequence ID" value="KAF3335066.1"/>
    <property type="molecule type" value="Genomic_DNA"/>
</dbReference>
<protein>
    <submittedName>
        <fullName evidence="1">Uncharacterized protein</fullName>
    </submittedName>
</protein>
<evidence type="ECO:0000313" key="2">
    <source>
        <dbReference type="Proteomes" id="UP000623129"/>
    </source>
</evidence>
<dbReference type="Proteomes" id="UP000623129">
    <property type="component" value="Unassembled WGS sequence"/>
</dbReference>
<organism evidence="1 2">
    <name type="scientific">Carex littledalei</name>
    <dbReference type="NCBI Taxonomy" id="544730"/>
    <lineage>
        <taxon>Eukaryota</taxon>
        <taxon>Viridiplantae</taxon>
        <taxon>Streptophyta</taxon>
        <taxon>Embryophyta</taxon>
        <taxon>Tracheophyta</taxon>
        <taxon>Spermatophyta</taxon>
        <taxon>Magnoliopsida</taxon>
        <taxon>Liliopsida</taxon>
        <taxon>Poales</taxon>
        <taxon>Cyperaceae</taxon>
        <taxon>Cyperoideae</taxon>
        <taxon>Cariceae</taxon>
        <taxon>Carex</taxon>
        <taxon>Carex subgen. Euthyceras</taxon>
    </lineage>
</organism>
<reference evidence="1" key="1">
    <citation type="submission" date="2020-01" db="EMBL/GenBank/DDBJ databases">
        <title>Genome sequence of Kobresia littledalei, the first chromosome-level genome in the family Cyperaceae.</title>
        <authorList>
            <person name="Qu G."/>
        </authorList>
    </citation>
    <scope>NUCLEOTIDE SEQUENCE</scope>
    <source>
        <strain evidence="1">C.B.Clarke</strain>
        <tissue evidence="1">Leaf</tissue>
    </source>
</reference>
<gene>
    <name evidence="1" type="ORF">FCM35_KLT21670</name>
</gene>
<evidence type="ECO:0000313" key="1">
    <source>
        <dbReference type="EMBL" id="KAF3335066.1"/>
    </source>
</evidence>
<dbReference type="AlphaFoldDB" id="A0A833VDM9"/>
<keyword evidence="2" id="KW-1185">Reference proteome</keyword>
<comment type="caution">
    <text evidence="1">The sequence shown here is derived from an EMBL/GenBank/DDBJ whole genome shotgun (WGS) entry which is preliminary data.</text>
</comment>
<sequence length="144" mass="15576">MGVFTTIAGILRPSPGDAKSDLLLLSKTQITVLVATASAPSSCSPPLSRRNLPPQPHFAQRAHTLAGTKHIPRSMWELLLLGGATCKYACAITGIINWSSISNRIAGQYVLVFGYVWSSASYRIHSPGNLKCFMKCCVCRAWVV</sequence>